<evidence type="ECO:0008006" key="3">
    <source>
        <dbReference type="Google" id="ProtNLM"/>
    </source>
</evidence>
<organism evidence="1 2">
    <name type="scientific">Pseudolactococcus hodotermopsidis</name>
    <dbReference type="NCBI Taxonomy" id="2709157"/>
    <lineage>
        <taxon>Bacteria</taxon>
        <taxon>Bacillati</taxon>
        <taxon>Bacillota</taxon>
        <taxon>Bacilli</taxon>
        <taxon>Lactobacillales</taxon>
        <taxon>Streptococcaceae</taxon>
        <taxon>Pseudolactococcus</taxon>
    </lineage>
</organism>
<evidence type="ECO:0000313" key="1">
    <source>
        <dbReference type="EMBL" id="GFH43401.1"/>
    </source>
</evidence>
<sequence>MDYSKIVYVLEFNNDSAEKDANTKLEQGWLLISVGPKLTEILDNGQAYYSTAYVVGATAEQRDKHLKEVSNDLENLY</sequence>
<keyword evidence="2" id="KW-1185">Reference proteome</keyword>
<reference evidence="1 2" key="1">
    <citation type="submission" date="2020-02" db="EMBL/GenBank/DDBJ databases">
        <title>Draft genome sequence of Lactococcus sp. Hs30E4-3.</title>
        <authorList>
            <person name="Noda S."/>
            <person name="Yuki M."/>
            <person name="Ohkuma M."/>
        </authorList>
    </citation>
    <scope>NUCLEOTIDE SEQUENCE [LARGE SCALE GENOMIC DNA]</scope>
    <source>
        <strain evidence="1 2">Hs30E4-3</strain>
    </source>
</reference>
<protein>
    <recommendedName>
        <fullName evidence="3">DUF1737 domain-containing protein</fullName>
    </recommendedName>
</protein>
<dbReference type="RefSeq" id="WP_172209836.1">
    <property type="nucleotide sequence ID" value="NZ_BLLI01000088.1"/>
</dbReference>
<proteinExistence type="predicted"/>
<comment type="caution">
    <text evidence="1">The sequence shown here is derived from an EMBL/GenBank/DDBJ whole genome shotgun (WGS) entry which is preliminary data.</text>
</comment>
<dbReference type="EMBL" id="BLLI01000088">
    <property type="protein sequence ID" value="GFH43401.1"/>
    <property type="molecule type" value="Genomic_DNA"/>
</dbReference>
<accession>A0A6A0BGK7</accession>
<gene>
    <name evidence="1" type="ORF">Hs30E_19520</name>
</gene>
<dbReference type="Proteomes" id="UP000480303">
    <property type="component" value="Unassembled WGS sequence"/>
</dbReference>
<dbReference type="AlphaFoldDB" id="A0A6A0BGK7"/>
<evidence type="ECO:0000313" key="2">
    <source>
        <dbReference type="Proteomes" id="UP000480303"/>
    </source>
</evidence>
<name>A0A6A0BGK7_9LACT</name>